<feature type="region of interest" description="Disordered" evidence="1">
    <location>
        <begin position="55"/>
        <end position="88"/>
    </location>
</feature>
<feature type="transmembrane region" description="Helical" evidence="2">
    <location>
        <begin position="97"/>
        <end position="119"/>
    </location>
</feature>
<evidence type="ECO:0000313" key="3">
    <source>
        <dbReference type="EMBL" id="MEY6431173.1"/>
    </source>
</evidence>
<reference evidence="3 4" key="1">
    <citation type="submission" date="2024-05" db="EMBL/GenBank/DDBJ databases">
        <title>Genome Sequence and Characterization of the New Strain Purple Sulfur Bacterium of Genus Thioalkalicoccus.</title>
        <authorList>
            <person name="Bryantseva I.A."/>
            <person name="Kyndt J.A."/>
            <person name="Imhoff J.F."/>
        </authorList>
    </citation>
    <scope>NUCLEOTIDE SEQUENCE [LARGE SCALE GENOMIC DNA]</scope>
    <source>
        <strain evidence="3 4">Um2</strain>
    </source>
</reference>
<name>A0ABV4BD70_9GAMM</name>
<dbReference type="RefSeq" id="WP_369665558.1">
    <property type="nucleotide sequence ID" value="NZ_JBDKXB010000002.1"/>
</dbReference>
<accession>A0ABV4BD70</accession>
<dbReference type="Proteomes" id="UP001564408">
    <property type="component" value="Unassembled WGS sequence"/>
</dbReference>
<evidence type="ECO:0000256" key="1">
    <source>
        <dbReference type="SAM" id="MobiDB-lite"/>
    </source>
</evidence>
<feature type="compositionally biased region" description="Polar residues" evidence="1">
    <location>
        <begin position="55"/>
        <end position="71"/>
    </location>
</feature>
<evidence type="ECO:0000313" key="4">
    <source>
        <dbReference type="Proteomes" id="UP001564408"/>
    </source>
</evidence>
<evidence type="ECO:0000256" key="2">
    <source>
        <dbReference type="SAM" id="Phobius"/>
    </source>
</evidence>
<dbReference type="EMBL" id="JBDKXB010000002">
    <property type="protein sequence ID" value="MEY6431173.1"/>
    <property type="molecule type" value="Genomic_DNA"/>
</dbReference>
<keyword evidence="2" id="KW-1133">Transmembrane helix</keyword>
<sequence>MMQHDPKRSSSVGDPSSLRPEIEPSVGADPMGAVASPGTSTLIPEGGKCVAVNGAGNTTGTDPVMTKTPSVDQRKGRGPTGAEHNHAQRQPLRAIPIWVLIMSSIGIIGITGLSIYSFVFNGSVSAPVQETPHWEPSVLGDEWNDRGMQDEFEKNCVRIFDQEGCDLSAGVPPKFEELRSLEACRHQGNIDRTSSSPRLSHVFFLVRELGPTHQASRLLGIADRDLSCGQYLAATQNVIKVRESLADLVSTLDDILTDRNQHQSNLSAGLNWGTSLLENTRVLIQRAEKCDQRETVVRDAQAMRDLKLPFFVESDERIVGYLNEVFGRLNGGSLYERLQAYRDLAENERGVQNLPFIKDLRKALEALDGFDVTTG</sequence>
<feature type="region of interest" description="Disordered" evidence="1">
    <location>
        <begin position="1"/>
        <end position="39"/>
    </location>
</feature>
<keyword evidence="2" id="KW-0812">Transmembrane</keyword>
<keyword evidence="4" id="KW-1185">Reference proteome</keyword>
<organism evidence="3 4">
    <name type="scientific">Thioalkalicoccus limnaeus</name>
    <dbReference type="NCBI Taxonomy" id="120681"/>
    <lineage>
        <taxon>Bacteria</taxon>
        <taxon>Pseudomonadati</taxon>
        <taxon>Pseudomonadota</taxon>
        <taxon>Gammaproteobacteria</taxon>
        <taxon>Chromatiales</taxon>
        <taxon>Chromatiaceae</taxon>
        <taxon>Thioalkalicoccus</taxon>
    </lineage>
</organism>
<gene>
    <name evidence="3" type="ORF">ABC977_01990</name>
</gene>
<proteinExistence type="predicted"/>
<comment type="caution">
    <text evidence="3">The sequence shown here is derived from an EMBL/GenBank/DDBJ whole genome shotgun (WGS) entry which is preliminary data.</text>
</comment>
<protein>
    <submittedName>
        <fullName evidence="3">Uncharacterized protein</fullName>
    </submittedName>
</protein>
<keyword evidence="2" id="KW-0472">Membrane</keyword>